<evidence type="ECO:0000313" key="2">
    <source>
        <dbReference type="Proteomes" id="UP000807159"/>
    </source>
</evidence>
<dbReference type="AlphaFoldDB" id="A0A8T2Z8K5"/>
<protein>
    <submittedName>
        <fullName evidence="1">Uncharacterized protein</fullName>
    </submittedName>
</protein>
<dbReference type="Proteomes" id="UP000807159">
    <property type="component" value="Chromosome 3"/>
</dbReference>
<name>A0A8T2Z8K5_POPDE</name>
<accession>A0A8T2Z8K5</accession>
<reference evidence="1" key="1">
    <citation type="journal article" date="2021" name="J. Hered.">
        <title>Genome Assembly of Salicaceae Populus deltoides (Eastern Cottonwood) I-69 Based on Nanopore Sequencing and Hi-C Technologies.</title>
        <authorList>
            <person name="Bai S."/>
            <person name="Wu H."/>
            <person name="Zhang J."/>
            <person name="Pan Z."/>
            <person name="Zhao W."/>
            <person name="Li Z."/>
            <person name="Tong C."/>
        </authorList>
    </citation>
    <scope>NUCLEOTIDE SEQUENCE</scope>
    <source>
        <tissue evidence="1">Leaf</tissue>
    </source>
</reference>
<gene>
    <name evidence="1" type="ORF">H0E87_006859</name>
</gene>
<dbReference type="EMBL" id="JACEGQ020000003">
    <property type="protein sequence ID" value="KAH8513747.1"/>
    <property type="molecule type" value="Genomic_DNA"/>
</dbReference>
<evidence type="ECO:0000313" key="1">
    <source>
        <dbReference type="EMBL" id="KAH8513747.1"/>
    </source>
</evidence>
<comment type="caution">
    <text evidence="1">The sequence shown here is derived from an EMBL/GenBank/DDBJ whole genome shotgun (WGS) entry which is preliminary data.</text>
</comment>
<proteinExistence type="predicted"/>
<organism evidence="1 2">
    <name type="scientific">Populus deltoides</name>
    <name type="common">Eastern poplar</name>
    <name type="synonym">Eastern cottonwood</name>
    <dbReference type="NCBI Taxonomy" id="3696"/>
    <lineage>
        <taxon>Eukaryota</taxon>
        <taxon>Viridiplantae</taxon>
        <taxon>Streptophyta</taxon>
        <taxon>Embryophyta</taxon>
        <taxon>Tracheophyta</taxon>
        <taxon>Spermatophyta</taxon>
        <taxon>Magnoliopsida</taxon>
        <taxon>eudicotyledons</taxon>
        <taxon>Gunneridae</taxon>
        <taxon>Pentapetalae</taxon>
        <taxon>rosids</taxon>
        <taxon>fabids</taxon>
        <taxon>Malpighiales</taxon>
        <taxon>Salicaceae</taxon>
        <taxon>Saliceae</taxon>
        <taxon>Populus</taxon>
    </lineage>
</organism>
<keyword evidence="2" id="KW-1185">Reference proteome</keyword>
<sequence>MPPPAGKLLGMPDLKRTILHEVAGAICPPPPSLTHQATSSTRSALTIDSFDIILKIQVQYVHEAETSLMQTPHHDFSTHARDEKKLRSQMHAPVHPENCPAAGEIKMVSPASSVILPHLRFPRAPWLPAAKRIRLHLVNKNSKLHSRNPVVGTLDTLNSLVIATLQ</sequence>